<evidence type="ECO:0000313" key="2">
    <source>
        <dbReference type="EMBL" id="RDH83691.1"/>
    </source>
</evidence>
<dbReference type="GO" id="GO:0005886">
    <property type="term" value="C:plasma membrane"/>
    <property type="evidence" value="ECO:0007669"/>
    <property type="project" value="UniProtKB-SubCell"/>
</dbReference>
<protein>
    <submittedName>
        <fullName evidence="2">ABC transporter permease</fullName>
    </submittedName>
</protein>
<name>A0A370DFN2_9GAMM</name>
<feature type="transmembrane region" description="Helical" evidence="1">
    <location>
        <begin position="139"/>
        <end position="161"/>
    </location>
</feature>
<proteinExistence type="predicted"/>
<feature type="transmembrane region" description="Helical" evidence="1">
    <location>
        <begin position="59"/>
        <end position="78"/>
    </location>
</feature>
<feature type="transmembrane region" description="Helical" evidence="1">
    <location>
        <begin position="112"/>
        <end position="132"/>
    </location>
</feature>
<dbReference type="Proteomes" id="UP000255508">
    <property type="component" value="Unassembled WGS sequence"/>
</dbReference>
<evidence type="ECO:0000313" key="3">
    <source>
        <dbReference type="Proteomes" id="UP000255508"/>
    </source>
</evidence>
<keyword evidence="1" id="KW-0472">Membrane</keyword>
<keyword evidence="1" id="KW-0812">Transmembrane</keyword>
<organism evidence="2 3">
    <name type="scientific">endosymbiont of Lamellibrachia luymesi</name>
    <dbReference type="NCBI Taxonomy" id="2200907"/>
    <lineage>
        <taxon>Bacteria</taxon>
        <taxon>Pseudomonadati</taxon>
        <taxon>Pseudomonadota</taxon>
        <taxon>Gammaproteobacteria</taxon>
        <taxon>sulfur-oxidizing symbionts</taxon>
    </lineage>
</organism>
<accession>A0A370DFN2</accession>
<dbReference type="AlphaFoldDB" id="A0A370DFN2"/>
<reference evidence="2 3" key="1">
    <citation type="journal article" date="2018" name="ISME J.">
        <title>Endosymbiont genomes yield clues of tubeworm success.</title>
        <authorList>
            <person name="Li Y."/>
            <person name="Liles M.R."/>
            <person name="Halanych K.M."/>
        </authorList>
    </citation>
    <scope>NUCLEOTIDE SEQUENCE [LARGE SCALE GENOMIC DNA]</scope>
    <source>
        <strain evidence="2">A1422</strain>
    </source>
</reference>
<gene>
    <name evidence="2" type="ORF">DIZ79_17375</name>
</gene>
<keyword evidence="1" id="KW-1133">Transmembrane helix</keyword>
<feature type="transmembrane region" description="Helical" evidence="1">
    <location>
        <begin position="219"/>
        <end position="237"/>
    </location>
</feature>
<sequence>MILTLAFMEWRRLMRTPLAWALLAIALFLLSWQFLQILENFTGLKPKGRTLGLTHFLSLQLYGFAAVLILFTTPILAMRQFSDTAHQSNFTLLSSAPLSLTTIVFGKYLGQILFLGLILLLPLILSLSLLIGVNLDLGLLAAATLGLFLLTLCFSAIGLYLSSLSESPAIAAAGSYGLLLLLSILGQNFASETSGILRWFGLPGHLLNLQLGLVKSSDIIYFLLLTFFFIALTLQRLNHRRSQ</sequence>
<comment type="caution">
    <text evidence="2">The sequence shown here is derived from an EMBL/GenBank/DDBJ whole genome shotgun (WGS) entry which is preliminary data.</text>
</comment>
<feature type="transmembrane region" description="Helical" evidence="1">
    <location>
        <begin position="167"/>
        <end position="184"/>
    </location>
</feature>
<dbReference type="Pfam" id="PF12679">
    <property type="entry name" value="ABC2_membrane_2"/>
    <property type="match status" value="1"/>
</dbReference>
<dbReference type="EMBL" id="QFXD01000312">
    <property type="protein sequence ID" value="RDH83691.1"/>
    <property type="molecule type" value="Genomic_DNA"/>
</dbReference>
<dbReference type="GO" id="GO:0140359">
    <property type="term" value="F:ABC-type transporter activity"/>
    <property type="evidence" value="ECO:0007669"/>
    <property type="project" value="InterPro"/>
</dbReference>
<evidence type="ECO:0000256" key="1">
    <source>
        <dbReference type="SAM" id="Phobius"/>
    </source>
</evidence>